<dbReference type="GO" id="GO:0000428">
    <property type="term" value="C:DNA-directed RNA polymerase complex"/>
    <property type="evidence" value="ECO:0007669"/>
    <property type="project" value="UniProtKB-KW"/>
</dbReference>
<dbReference type="InterPro" id="IPR007120">
    <property type="entry name" value="DNA-dir_RNAP_su2_dom"/>
</dbReference>
<dbReference type="Pfam" id="PF04566">
    <property type="entry name" value="RNA_pol_Rpb2_4"/>
    <property type="match status" value="1"/>
</dbReference>
<dbReference type="InterPro" id="IPR007646">
    <property type="entry name" value="RNA_pol_Rpb2_4"/>
</dbReference>
<evidence type="ECO:0000256" key="5">
    <source>
        <dbReference type="ARBA" id="ARBA00022695"/>
    </source>
</evidence>
<dbReference type="OrthoDB" id="10248617at2759"/>
<organism evidence="11">
    <name type="scientific">Angiostrongylus costaricensis</name>
    <name type="common">Nematode worm</name>
    <dbReference type="NCBI Taxonomy" id="334426"/>
    <lineage>
        <taxon>Eukaryota</taxon>
        <taxon>Metazoa</taxon>
        <taxon>Ecdysozoa</taxon>
        <taxon>Nematoda</taxon>
        <taxon>Chromadorea</taxon>
        <taxon>Rhabditida</taxon>
        <taxon>Rhabditina</taxon>
        <taxon>Rhabditomorpha</taxon>
        <taxon>Strongyloidea</taxon>
        <taxon>Metastrongylidae</taxon>
        <taxon>Angiostrongylus</taxon>
    </lineage>
</organism>
<accession>A0A0R3PP69</accession>
<evidence type="ECO:0000256" key="6">
    <source>
        <dbReference type="ARBA" id="ARBA00023163"/>
    </source>
</evidence>
<protein>
    <recommendedName>
        <fullName evidence="2">DNA-directed RNA polymerase</fullName>
        <ecNumber evidence="2">2.7.7.6</ecNumber>
    </recommendedName>
</protein>
<feature type="domain" description="RNA polymerase Rpb2" evidence="8">
    <location>
        <begin position="36"/>
        <end position="88"/>
    </location>
</feature>
<evidence type="ECO:0000259" key="7">
    <source>
        <dbReference type="Pfam" id="PF00562"/>
    </source>
</evidence>
<evidence type="ECO:0000259" key="8">
    <source>
        <dbReference type="Pfam" id="PF04566"/>
    </source>
</evidence>
<dbReference type="InterPro" id="IPR015712">
    <property type="entry name" value="DNA-dir_RNA_pol_su2"/>
</dbReference>
<reference evidence="11" key="1">
    <citation type="submission" date="2016-04" db="UniProtKB">
        <authorList>
            <consortium name="WormBaseParasite"/>
        </authorList>
    </citation>
    <scope>IDENTIFICATION</scope>
</reference>
<dbReference type="GO" id="GO:0003677">
    <property type="term" value="F:DNA binding"/>
    <property type="evidence" value="ECO:0007669"/>
    <property type="project" value="InterPro"/>
</dbReference>
<evidence type="ECO:0000313" key="10">
    <source>
        <dbReference type="Proteomes" id="UP000267027"/>
    </source>
</evidence>
<comment type="similarity">
    <text evidence="1">Belongs to the RNA polymerase beta chain family.</text>
</comment>
<dbReference type="STRING" id="334426.A0A0R3PP69"/>
<dbReference type="EMBL" id="UYYA01003992">
    <property type="protein sequence ID" value="VDM58544.1"/>
    <property type="molecule type" value="Genomic_DNA"/>
</dbReference>
<keyword evidence="6" id="KW-0804">Transcription</keyword>
<dbReference type="Gene3D" id="3.90.1070.20">
    <property type="match status" value="1"/>
</dbReference>
<keyword evidence="10" id="KW-1185">Reference proteome</keyword>
<sequence length="278" mass="31576">MDVQAIMEDASTVLLLKCSTSLVAPPSIANPTKISMNDVWVGIYRDSEHLMTTFKKVPRVIEIIMSKASIVQDIRDGKNRINTDGGRLNFLKYTTCELSSYCSHLFCKTVNHRVIITGQILLKVLNFLYIRYSFPCILLETVMLEVTPEDLKVRGYCDTCTHSSITSFADHIISIVEKMHIKELSAVFNERKQFVSFQRAVGEQIRFNELPAGTNALLAILSYTGYNQEDSVIMNQSAIDRGLFRSWFPTDLIAIKRSTWMKFARNLSRNSLVKSALE</sequence>
<gene>
    <name evidence="9" type="ORF">ACOC_LOCUS6959</name>
</gene>
<name>A0A0R3PP69_ANGCS</name>
<dbReference type="Pfam" id="PF00562">
    <property type="entry name" value="RNA_pol_Rpb2_6"/>
    <property type="match status" value="1"/>
</dbReference>
<dbReference type="SUPFAM" id="SSF64484">
    <property type="entry name" value="beta and beta-prime subunits of DNA dependent RNA-polymerase"/>
    <property type="match status" value="1"/>
</dbReference>
<proteinExistence type="inferred from homology"/>
<keyword evidence="3" id="KW-0240">DNA-directed RNA polymerase</keyword>
<evidence type="ECO:0000313" key="9">
    <source>
        <dbReference type="EMBL" id="VDM58544.1"/>
    </source>
</evidence>
<dbReference type="Gene3D" id="2.40.270.10">
    <property type="entry name" value="DNA-directed RNA polymerase, subunit 2, domain 6"/>
    <property type="match status" value="1"/>
</dbReference>
<feature type="domain" description="DNA-directed RNA polymerase subunit 2 hybrid-binding" evidence="7">
    <location>
        <begin position="201"/>
        <end position="254"/>
    </location>
</feature>
<evidence type="ECO:0000256" key="3">
    <source>
        <dbReference type="ARBA" id="ARBA00022478"/>
    </source>
</evidence>
<keyword evidence="5" id="KW-0548">Nucleotidyltransferase</keyword>
<dbReference type="GO" id="GO:0003899">
    <property type="term" value="F:DNA-directed RNA polymerase activity"/>
    <property type="evidence" value="ECO:0007669"/>
    <property type="project" value="UniProtKB-EC"/>
</dbReference>
<dbReference type="EC" id="2.7.7.6" evidence="2"/>
<dbReference type="Proteomes" id="UP000267027">
    <property type="component" value="Unassembled WGS sequence"/>
</dbReference>
<reference evidence="9 10" key="2">
    <citation type="submission" date="2018-11" db="EMBL/GenBank/DDBJ databases">
        <authorList>
            <consortium name="Pathogen Informatics"/>
        </authorList>
    </citation>
    <scope>NUCLEOTIDE SEQUENCE [LARGE SCALE GENOMIC DNA]</scope>
    <source>
        <strain evidence="9 10">Costa Rica</strain>
    </source>
</reference>
<dbReference type="GO" id="GO:0032549">
    <property type="term" value="F:ribonucleoside binding"/>
    <property type="evidence" value="ECO:0007669"/>
    <property type="project" value="InterPro"/>
</dbReference>
<dbReference type="InterPro" id="IPR037033">
    <property type="entry name" value="DNA-dir_RNAP_su2_hyb_sf"/>
</dbReference>
<dbReference type="WBParaSite" id="ACOC_0000695801-mRNA-1">
    <property type="protein sequence ID" value="ACOC_0000695801-mRNA-1"/>
    <property type="gene ID" value="ACOC_0000695801"/>
</dbReference>
<keyword evidence="4" id="KW-0808">Transferase</keyword>
<evidence type="ECO:0000313" key="11">
    <source>
        <dbReference type="WBParaSite" id="ACOC_0000695801-mRNA-1"/>
    </source>
</evidence>
<dbReference type="PANTHER" id="PTHR20856">
    <property type="entry name" value="DNA-DIRECTED RNA POLYMERASE I SUBUNIT 2"/>
    <property type="match status" value="1"/>
</dbReference>
<dbReference type="AlphaFoldDB" id="A0A0R3PP69"/>
<dbReference type="GO" id="GO:0006351">
    <property type="term" value="P:DNA-templated transcription"/>
    <property type="evidence" value="ECO:0007669"/>
    <property type="project" value="InterPro"/>
</dbReference>
<evidence type="ECO:0000256" key="2">
    <source>
        <dbReference type="ARBA" id="ARBA00012418"/>
    </source>
</evidence>
<evidence type="ECO:0000256" key="1">
    <source>
        <dbReference type="ARBA" id="ARBA00006835"/>
    </source>
</evidence>
<evidence type="ECO:0000256" key="4">
    <source>
        <dbReference type="ARBA" id="ARBA00022679"/>
    </source>
</evidence>